<dbReference type="InterPro" id="IPR050418">
    <property type="entry name" value="D-iso_2-hydroxyacid_DH_PdxB"/>
</dbReference>
<evidence type="ECO:0000256" key="3">
    <source>
        <dbReference type="ARBA" id="ARBA00023027"/>
    </source>
</evidence>
<dbReference type="PANTHER" id="PTHR43761">
    <property type="entry name" value="D-ISOMER SPECIFIC 2-HYDROXYACID DEHYDROGENASE FAMILY PROTEIN (AFU_ORTHOLOGUE AFUA_1G13630)"/>
    <property type="match status" value="1"/>
</dbReference>
<evidence type="ECO:0000256" key="2">
    <source>
        <dbReference type="ARBA" id="ARBA00023002"/>
    </source>
</evidence>
<name>A0A9X0WDW9_9GAMM</name>
<gene>
    <name evidence="7" type="ORF">CKO42_25230</name>
</gene>
<dbReference type="RefSeq" id="WP_200251551.1">
    <property type="nucleotide sequence ID" value="NZ_NRRY01000094.1"/>
</dbReference>
<proteinExistence type="inferred from homology"/>
<dbReference type="NCBIfam" id="NF005069">
    <property type="entry name" value="PRK06487.1"/>
    <property type="match status" value="1"/>
</dbReference>
<evidence type="ECO:0000313" key="8">
    <source>
        <dbReference type="Proteomes" id="UP001138768"/>
    </source>
</evidence>
<feature type="domain" description="D-isomer specific 2-hydroxyacid dehydrogenase NAD-binding" evidence="6">
    <location>
        <begin position="111"/>
        <end position="289"/>
    </location>
</feature>
<dbReference type="Gene3D" id="3.40.50.720">
    <property type="entry name" value="NAD(P)-binding Rossmann-like Domain"/>
    <property type="match status" value="2"/>
</dbReference>
<dbReference type="InterPro" id="IPR006139">
    <property type="entry name" value="D-isomer_2_OHA_DH_cat_dom"/>
</dbReference>
<dbReference type="Pfam" id="PF00389">
    <property type="entry name" value="2-Hacid_dh"/>
    <property type="match status" value="1"/>
</dbReference>
<evidence type="ECO:0000259" key="5">
    <source>
        <dbReference type="Pfam" id="PF00389"/>
    </source>
</evidence>
<evidence type="ECO:0000259" key="6">
    <source>
        <dbReference type="Pfam" id="PF02826"/>
    </source>
</evidence>
<dbReference type="PROSITE" id="PS00671">
    <property type="entry name" value="D_2_HYDROXYACID_DH_3"/>
    <property type="match status" value="1"/>
</dbReference>
<dbReference type="InterPro" id="IPR029753">
    <property type="entry name" value="D-isomer_DH_CS"/>
</dbReference>
<reference evidence="7 8" key="1">
    <citation type="journal article" date="2020" name="Microorganisms">
        <title>Osmotic Adaptation and Compatible Solute Biosynthesis of Phototrophic Bacteria as Revealed from Genome Analyses.</title>
        <authorList>
            <person name="Imhoff J.F."/>
            <person name="Rahn T."/>
            <person name="Kunzel S."/>
            <person name="Keller A."/>
            <person name="Neulinger S.C."/>
        </authorList>
    </citation>
    <scope>NUCLEOTIDE SEQUENCE [LARGE SCALE GENOMIC DNA]</scope>
    <source>
        <strain evidence="7 8">DSM 25653</strain>
    </source>
</reference>
<dbReference type="GO" id="GO:0008465">
    <property type="term" value="F:hydroxypyruvate reductase (NADH) activity"/>
    <property type="evidence" value="ECO:0007669"/>
    <property type="project" value="UniProtKB-EC"/>
</dbReference>
<dbReference type="FunFam" id="3.40.50.720:FF:000203">
    <property type="entry name" value="D-3-phosphoglycerate dehydrogenase (SerA)"/>
    <property type="match status" value="1"/>
</dbReference>
<evidence type="ECO:0000256" key="1">
    <source>
        <dbReference type="ARBA" id="ARBA00005854"/>
    </source>
</evidence>
<dbReference type="InterPro" id="IPR036291">
    <property type="entry name" value="NAD(P)-bd_dom_sf"/>
</dbReference>
<dbReference type="Proteomes" id="UP001138768">
    <property type="component" value="Unassembled WGS sequence"/>
</dbReference>
<dbReference type="CDD" id="cd12162">
    <property type="entry name" value="2-Hacid_dh_4"/>
    <property type="match status" value="1"/>
</dbReference>
<dbReference type="AlphaFoldDB" id="A0A9X0WDW9"/>
<evidence type="ECO:0000313" key="7">
    <source>
        <dbReference type="EMBL" id="MBK1621636.1"/>
    </source>
</evidence>
<comment type="caution">
    <text evidence="7">The sequence shown here is derived from an EMBL/GenBank/DDBJ whole genome shotgun (WGS) entry which is preliminary data.</text>
</comment>
<dbReference type="SUPFAM" id="SSF52283">
    <property type="entry name" value="Formate/glycerate dehydrogenase catalytic domain-like"/>
    <property type="match status" value="1"/>
</dbReference>
<protein>
    <submittedName>
        <fullName evidence="7">Glycerate dehydrogenase</fullName>
        <ecNumber evidence="7">1.1.1.29</ecNumber>
    </submittedName>
</protein>
<feature type="domain" description="D-isomer specific 2-hydroxyacid dehydrogenase catalytic" evidence="5">
    <location>
        <begin position="38"/>
        <end position="319"/>
    </location>
</feature>
<dbReference type="InterPro" id="IPR006140">
    <property type="entry name" value="D-isomer_DH_NAD-bd"/>
</dbReference>
<accession>A0A9X0WDW9</accession>
<organism evidence="7 8">
    <name type="scientific">Lamprobacter modestohalophilus</name>
    <dbReference type="NCBI Taxonomy" id="1064514"/>
    <lineage>
        <taxon>Bacteria</taxon>
        <taxon>Pseudomonadati</taxon>
        <taxon>Pseudomonadota</taxon>
        <taxon>Gammaproteobacteria</taxon>
        <taxon>Chromatiales</taxon>
        <taxon>Chromatiaceae</taxon>
        <taxon>Lamprobacter</taxon>
    </lineage>
</organism>
<dbReference type="Pfam" id="PF02826">
    <property type="entry name" value="2-Hacid_dh_C"/>
    <property type="match status" value="1"/>
</dbReference>
<dbReference type="EMBL" id="NRRY01000094">
    <property type="protein sequence ID" value="MBK1621636.1"/>
    <property type="molecule type" value="Genomic_DNA"/>
</dbReference>
<dbReference type="GO" id="GO:0051287">
    <property type="term" value="F:NAD binding"/>
    <property type="evidence" value="ECO:0007669"/>
    <property type="project" value="InterPro"/>
</dbReference>
<keyword evidence="2 4" id="KW-0560">Oxidoreductase</keyword>
<dbReference type="SUPFAM" id="SSF51735">
    <property type="entry name" value="NAD(P)-binding Rossmann-fold domains"/>
    <property type="match status" value="1"/>
</dbReference>
<comment type="similarity">
    <text evidence="1 4">Belongs to the D-isomer specific 2-hydroxyacid dehydrogenase family.</text>
</comment>
<sequence length="351" mass="37542">MSPLHGVLLDLATIDQGDLDLSPLDRACGAWRRYPQTEPTQILEHLGDAQIAVTNKVALDRAVLTSAPSLRLICIAATGTNHVDLNAAREQGIAVANVVRYATPAVVQHVFALILALTTRLPEYQRAVASGAWQQHERFCLMDYPIRELAGRTLGILGYGELGQAVARVAEAFGMQVLVAQRPGGAAREGRVALEQLLPQIDVLSLHCPLTDTTRGLIGARELGLMRRDALLINTARGGIVDESALAEALRLGAIGGAGVDVLSTEPPRGGNPLLRSDIPNLIVTPHIAWASREARQRVVVEIAANIEAFLAGIARHRVEGDGYAAWFNPDVQMRRSASPASPALTSSTDQ</sequence>
<evidence type="ECO:0000256" key="4">
    <source>
        <dbReference type="RuleBase" id="RU003719"/>
    </source>
</evidence>
<keyword evidence="8" id="KW-1185">Reference proteome</keyword>
<dbReference type="PANTHER" id="PTHR43761:SF1">
    <property type="entry name" value="D-ISOMER SPECIFIC 2-HYDROXYACID DEHYDROGENASE CATALYTIC DOMAIN-CONTAINING PROTEIN-RELATED"/>
    <property type="match status" value="1"/>
</dbReference>
<dbReference type="EC" id="1.1.1.29" evidence="7"/>
<keyword evidence="3" id="KW-0520">NAD</keyword>